<sequence>MNEIKQKAERARGWRGFLDQCNPKHQWEWCLHAGLCETADWTKRNNKHNMFRWSE</sequence>
<accession>A0A0F9JIV7</accession>
<protein>
    <submittedName>
        <fullName evidence="1">Uncharacterized protein</fullName>
    </submittedName>
</protein>
<reference evidence="1" key="1">
    <citation type="journal article" date="2015" name="Nature">
        <title>Complex archaea that bridge the gap between prokaryotes and eukaryotes.</title>
        <authorList>
            <person name="Spang A."/>
            <person name="Saw J.H."/>
            <person name="Jorgensen S.L."/>
            <person name="Zaremba-Niedzwiedzka K."/>
            <person name="Martijn J."/>
            <person name="Lind A.E."/>
            <person name="van Eijk R."/>
            <person name="Schleper C."/>
            <person name="Guy L."/>
            <person name="Ettema T.J."/>
        </authorList>
    </citation>
    <scope>NUCLEOTIDE SEQUENCE</scope>
</reference>
<dbReference type="AlphaFoldDB" id="A0A0F9JIV7"/>
<dbReference type="EMBL" id="LAZR01016156">
    <property type="protein sequence ID" value="KKM05721.1"/>
    <property type="molecule type" value="Genomic_DNA"/>
</dbReference>
<name>A0A0F9JIV7_9ZZZZ</name>
<gene>
    <name evidence="1" type="ORF">LCGC14_1751300</name>
</gene>
<comment type="caution">
    <text evidence="1">The sequence shown here is derived from an EMBL/GenBank/DDBJ whole genome shotgun (WGS) entry which is preliminary data.</text>
</comment>
<proteinExistence type="predicted"/>
<organism evidence="1">
    <name type="scientific">marine sediment metagenome</name>
    <dbReference type="NCBI Taxonomy" id="412755"/>
    <lineage>
        <taxon>unclassified sequences</taxon>
        <taxon>metagenomes</taxon>
        <taxon>ecological metagenomes</taxon>
    </lineage>
</organism>
<evidence type="ECO:0000313" key="1">
    <source>
        <dbReference type="EMBL" id="KKM05721.1"/>
    </source>
</evidence>